<evidence type="ECO:0000313" key="2">
    <source>
        <dbReference type="EMBL" id="AAQ13602.1"/>
    </source>
</evidence>
<dbReference type="EMBL" id="AF171091">
    <property type="protein sequence ID" value="AAQ13602.1"/>
    <property type="molecule type" value="mRNA"/>
</dbReference>
<feature type="region of interest" description="Disordered" evidence="1">
    <location>
        <begin position="1"/>
        <end position="35"/>
    </location>
</feature>
<gene>
    <name evidence="2" type="primary">MST082</name>
</gene>
<proteinExistence type="evidence at transcript level"/>
<reference evidence="2" key="1">
    <citation type="submission" date="1999-07" db="EMBL/GenBank/DDBJ databases">
        <title>Homo sapiens normal aorta mRNA MST082.</title>
        <authorList>
            <person name="Liu B.H."/>
            <person name="Qin B.M."/>
            <person name="Sheng H."/>
            <person name="Liu Y.Q."/>
            <person name="Zhao B."/>
            <person name="Liu B."/>
            <person name="Wang X.Y."/>
            <person name="Zhang Q."/>
            <person name="Song L."/>
            <person name="Ji X.J."/>
            <person name="Lu H."/>
            <person name="Xu H.S."/>
            <person name="Chen J.Z."/>
            <person name="Cai M.Q."/>
            <person name="Zheng W.Y."/>
            <person name="Teng C.Y."/>
            <person name="Gong Q."/>
            <person name="Zhang A.M."/>
            <person name="Gao R.L."/>
            <person name="Hui R.T."/>
        </authorList>
    </citation>
    <scope>NUCLEOTIDE SEQUENCE</scope>
    <source>
        <tissue evidence="2">Aorta</tissue>
    </source>
</reference>
<dbReference type="AlphaFoldDB" id="Q7Z4F9"/>
<feature type="compositionally biased region" description="Polar residues" evidence="1">
    <location>
        <begin position="10"/>
        <end position="30"/>
    </location>
</feature>
<accession>Q7Z4F9</accession>
<evidence type="ECO:0000256" key="1">
    <source>
        <dbReference type="SAM" id="MobiDB-lite"/>
    </source>
</evidence>
<name>Q7Z4F9_HUMAN</name>
<sequence>MGQPVRIHSLSLQAPSNGTPSSPLQPQAPNSDPEWSRFPRLLPCMWFFPDHQVPVSTGSQGMGVKLGSWRSTLLEPVETRVMVTL</sequence>
<organism evidence="2">
    <name type="scientific">Homo sapiens</name>
    <name type="common">Human</name>
    <dbReference type="NCBI Taxonomy" id="9606"/>
    <lineage>
        <taxon>Eukaryota</taxon>
        <taxon>Metazoa</taxon>
        <taxon>Chordata</taxon>
        <taxon>Craniata</taxon>
        <taxon>Vertebrata</taxon>
        <taxon>Euteleostomi</taxon>
        <taxon>Mammalia</taxon>
        <taxon>Eutheria</taxon>
        <taxon>Euarchontoglires</taxon>
        <taxon>Primates</taxon>
        <taxon>Haplorrhini</taxon>
        <taxon>Catarrhini</taxon>
        <taxon>Hominidae</taxon>
        <taxon>Homo</taxon>
    </lineage>
</organism>
<protein>
    <submittedName>
        <fullName evidence="2">MSTP082</fullName>
    </submittedName>
</protein>